<evidence type="ECO:0000256" key="10">
    <source>
        <dbReference type="ARBA" id="ARBA00022857"/>
    </source>
</evidence>
<evidence type="ECO:0000256" key="13">
    <source>
        <dbReference type="ARBA" id="ARBA00023157"/>
    </source>
</evidence>
<keyword evidence="6" id="KW-0475">Mercuric resistance</keyword>
<proteinExistence type="inferred from homology"/>
<evidence type="ECO:0000256" key="9">
    <source>
        <dbReference type="ARBA" id="ARBA00022827"/>
    </source>
</evidence>
<dbReference type="SUPFAM" id="SSF55424">
    <property type="entry name" value="FAD/NAD-linked reductases, dimerisation (C-terminal) domain"/>
    <property type="match status" value="1"/>
</dbReference>
<dbReference type="InterPro" id="IPR016156">
    <property type="entry name" value="FAD/NAD-linked_Rdtase_dimer_sf"/>
</dbReference>
<keyword evidence="10" id="KW-0521">NADP</keyword>
<dbReference type="SUPFAM" id="SSF51905">
    <property type="entry name" value="FAD/NAD(P)-binding domain"/>
    <property type="match status" value="1"/>
</dbReference>
<evidence type="ECO:0000313" key="20">
    <source>
        <dbReference type="EMBL" id="MEK8088364.1"/>
    </source>
</evidence>
<dbReference type="InterPro" id="IPR012999">
    <property type="entry name" value="Pyr_OxRdtase_I_AS"/>
</dbReference>
<dbReference type="InterPro" id="IPR023753">
    <property type="entry name" value="FAD/NAD-binding_dom"/>
</dbReference>
<keyword evidence="7 17" id="KW-0285">Flavoprotein</keyword>
<comment type="cofactor">
    <cofactor evidence="1">
        <name>FAD</name>
        <dbReference type="ChEBI" id="CHEBI:57692"/>
    </cofactor>
</comment>
<keyword evidence="9 17" id="KW-0274">FAD</keyword>
<accession>A0ABU9D4M1</accession>
<reference evidence="20 21" key="1">
    <citation type="submission" date="2024-04" db="EMBL/GenBank/DDBJ databases">
        <authorList>
            <person name="Abashina T."/>
            <person name="Shaikin A."/>
        </authorList>
    </citation>
    <scope>NUCLEOTIDE SEQUENCE [LARGE SCALE GENOMIC DNA]</scope>
    <source>
        <strain evidence="20 21">AAFK</strain>
    </source>
</reference>
<dbReference type="PRINTS" id="PR00411">
    <property type="entry name" value="PNDRDTASEI"/>
</dbReference>
<evidence type="ECO:0000256" key="17">
    <source>
        <dbReference type="RuleBase" id="RU003691"/>
    </source>
</evidence>
<keyword evidence="8" id="KW-0479">Metal-binding</keyword>
<feature type="domain" description="Pyridine nucleotide-disulphide oxidoreductase dimerisation" evidence="18">
    <location>
        <begin position="362"/>
        <end position="470"/>
    </location>
</feature>
<keyword evidence="12 17" id="KW-0560">Oxidoreductase</keyword>
<comment type="caution">
    <text evidence="20">The sequence shown here is derived from an EMBL/GenBank/DDBJ whole genome shotgun (WGS) entry which is preliminary data.</text>
</comment>
<keyword evidence="14 17" id="KW-0676">Redox-active center</keyword>
<evidence type="ECO:0000259" key="18">
    <source>
        <dbReference type="Pfam" id="PF02852"/>
    </source>
</evidence>
<gene>
    <name evidence="20" type="primary">merA</name>
    <name evidence="20" type="ORF">WOB96_01170</name>
</gene>
<dbReference type="PRINTS" id="PR00368">
    <property type="entry name" value="FADPNR"/>
</dbReference>
<organism evidence="20 21">
    <name type="scientific">Thermithiobacillus plumbiphilus</name>
    <dbReference type="NCBI Taxonomy" id="1729899"/>
    <lineage>
        <taxon>Bacteria</taxon>
        <taxon>Pseudomonadati</taxon>
        <taxon>Pseudomonadota</taxon>
        <taxon>Acidithiobacillia</taxon>
        <taxon>Acidithiobacillales</taxon>
        <taxon>Thermithiobacillaceae</taxon>
        <taxon>Thermithiobacillus</taxon>
    </lineage>
</organism>
<dbReference type="InterPro" id="IPR001100">
    <property type="entry name" value="Pyr_nuc-diS_OxRdtase"/>
</dbReference>
<evidence type="ECO:0000256" key="14">
    <source>
        <dbReference type="ARBA" id="ARBA00023284"/>
    </source>
</evidence>
<dbReference type="PANTHER" id="PTHR43014">
    <property type="entry name" value="MERCURIC REDUCTASE"/>
    <property type="match status" value="1"/>
</dbReference>
<evidence type="ECO:0000259" key="19">
    <source>
        <dbReference type="Pfam" id="PF07992"/>
    </source>
</evidence>
<dbReference type="NCBIfam" id="NF010311">
    <property type="entry name" value="PRK13748.1"/>
    <property type="match status" value="1"/>
</dbReference>
<dbReference type="Pfam" id="PF02852">
    <property type="entry name" value="Pyr_redox_dim"/>
    <property type="match status" value="1"/>
</dbReference>
<dbReference type="Gene3D" id="3.50.50.60">
    <property type="entry name" value="FAD/NAD(P)-binding domain"/>
    <property type="match status" value="2"/>
</dbReference>
<protein>
    <recommendedName>
        <fullName evidence="5">Mercuric reductase</fullName>
        <ecNumber evidence="4">1.16.1.1</ecNumber>
    </recommendedName>
    <alternativeName>
        <fullName evidence="15">Hg(II) reductase</fullName>
    </alternativeName>
</protein>
<evidence type="ECO:0000256" key="8">
    <source>
        <dbReference type="ARBA" id="ARBA00022723"/>
    </source>
</evidence>
<keyword evidence="21" id="KW-1185">Reference proteome</keyword>
<dbReference type="Gene3D" id="3.30.390.30">
    <property type="match status" value="1"/>
</dbReference>
<evidence type="ECO:0000256" key="7">
    <source>
        <dbReference type="ARBA" id="ARBA00022630"/>
    </source>
</evidence>
<comment type="similarity">
    <text evidence="2 17">Belongs to the class-I pyridine nucleotide-disulfide oxidoreductase family.</text>
</comment>
<evidence type="ECO:0000256" key="2">
    <source>
        <dbReference type="ARBA" id="ARBA00007532"/>
    </source>
</evidence>
<evidence type="ECO:0000256" key="11">
    <source>
        <dbReference type="ARBA" id="ARBA00022914"/>
    </source>
</evidence>
<dbReference type="EMBL" id="JBBPCO010000001">
    <property type="protein sequence ID" value="MEK8088364.1"/>
    <property type="molecule type" value="Genomic_DNA"/>
</dbReference>
<dbReference type="NCBIfam" id="TIGR02053">
    <property type="entry name" value="MerA"/>
    <property type="match status" value="1"/>
</dbReference>
<evidence type="ECO:0000256" key="15">
    <source>
        <dbReference type="ARBA" id="ARBA00031725"/>
    </source>
</evidence>
<evidence type="ECO:0000256" key="12">
    <source>
        <dbReference type="ARBA" id="ARBA00023002"/>
    </source>
</evidence>
<evidence type="ECO:0000256" key="1">
    <source>
        <dbReference type="ARBA" id="ARBA00001974"/>
    </source>
</evidence>
<evidence type="ECO:0000256" key="6">
    <source>
        <dbReference type="ARBA" id="ARBA00022466"/>
    </source>
</evidence>
<dbReference type="PIRSF" id="PIRSF000350">
    <property type="entry name" value="Mercury_reductase_MerA"/>
    <property type="match status" value="1"/>
</dbReference>
<feature type="domain" description="FAD/NAD(P)-binding" evidence="19">
    <location>
        <begin position="24"/>
        <end position="342"/>
    </location>
</feature>
<sequence length="486" mass="51329">MSTGVLNRWNRHPKGEFVMETQQHLVIIGSGSGAFAAAIRATEMGARVTMIERGTIGGTCVNIGCVPSKTLIQAAEIRHHAAHHPFEGMPTHTDPVDLPPLMAQKDALVEQLRQAKYADILAQNPDISFIKGSARFLDGHTVAVIRPDGAEKTLRADRFLIATGARPAIPAIPGLADTPYWTSTTALEAQQLPKELLVLGGGIVAVELAQAFARLGSQVTIIARSTLLSGEDPELGAALVEYFQAEGIRVLSHNQAENISHDGQRFTLMLTSGEQLQGEALLVATGRRANTEDLGLETAGVRTSSTGSIPVNEHLQTNVAHIYAAGDVTDQPQFVYVAAAAGSRAANNALGGAPDSLDLSTMPAVVFTDPQVATVGLSETQARAQSIEVISRVLPLDAVPRALANRDTRGFIKLVARAEDQVLIGAQVLAPNGGEVIQTAVLSIHAGMTVTALGKMLFPYLTMVEGLKLAAQTFSKDVKQLSCCAG</sequence>
<dbReference type="InterPro" id="IPR036188">
    <property type="entry name" value="FAD/NAD-bd_sf"/>
</dbReference>
<dbReference type="Pfam" id="PF07992">
    <property type="entry name" value="Pyr_redox_2"/>
    <property type="match status" value="1"/>
</dbReference>
<keyword evidence="13" id="KW-1015">Disulfide bond</keyword>
<evidence type="ECO:0000256" key="16">
    <source>
        <dbReference type="ARBA" id="ARBA00048984"/>
    </source>
</evidence>
<evidence type="ECO:0000256" key="5">
    <source>
        <dbReference type="ARBA" id="ARBA00014791"/>
    </source>
</evidence>
<dbReference type="PANTHER" id="PTHR43014:SF2">
    <property type="entry name" value="MERCURIC REDUCTASE"/>
    <property type="match status" value="1"/>
</dbReference>
<name>A0ABU9D4M1_9PROT</name>
<dbReference type="InterPro" id="IPR021179">
    <property type="entry name" value="Mercury_reductase_MerA"/>
</dbReference>
<dbReference type="PROSITE" id="PS00076">
    <property type="entry name" value="PYRIDINE_REDOX_1"/>
    <property type="match status" value="1"/>
</dbReference>
<evidence type="ECO:0000256" key="4">
    <source>
        <dbReference type="ARBA" id="ARBA00012661"/>
    </source>
</evidence>
<evidence type="ECO:0000256" key="3">
    <source>
        <dbReference type="ARBA" id="ARBA00011738"/>
    </source>
</evidence>
<keyword evidence="11" id="KW-0476">Mercury</keyword>
<dbReference type="Proteomes" id="UP001446205">
    <property type="component" value="Unassembled WGS sequence"/>
</dbReference>
<dbReference type="InterPro" id="IPR004099">
    <property type="entry name" value="Pyr_nucl-diS_OxRdtase_dimer"/>
</dbReference>
<dbReference type="GO" id="GO:0016152">
    <property type="term" value="F:mercury (II) reductase (NADP+) activity"/>
    <property type="evidence" value="ECO:0007669"/>
    <property type="project" value="UniProtKB-EC"/>
</dbReference>
<evidence type="ECO:0000313" key="21">
    <source>
        <dbReference type="Proteomes" id="UP001446205"/>
    </source>
</evidence>
<dbReference type="EC" id="1.16.1.1" evidence="4"/>
<comment type="catalytic activity">
    <reaction evidence="16">
        <text>Hg + NADP(+) + H(+) = Hg(2+) + NADPH</text>
        <dbReference type="Rhea" id="RHEA:23856"/>
        <dbReference type="ChEBI" id="CHEBI:15378"/>
        <dbReference type="ChEBI" id="CHEBI:16170"/>
        <dbReference type="ChEBI" id="CHEBI:16793"/>
        <dbReference type="ChEBI" id="CHEBI:57783"/>
        <dbReference type="ChEBI" id="CHEBI:58349"/>
        <dbReference type="EC" id="1.16.1.1"/>
    </reaction>
</comment>
<comment type="subunit">
    <text evidence="3">Homodimer.</text>
</comment>